<organism evidence="6 7">
    <name type="scientific">Ketogulonicigenium vulgare (strain WSH-001)</name>
    <dbReference type="NCBI Taxonomy" id="759362"/>
    <lineage>
        <taxon>Bacteria</taxon>
        <taxon>Pseudomonadati</taxon>
        <taxon>Pseudomonadota</taxon>
        <taxon>Alphaproteobacteria</taxon>
        <taxon>Rhodobacterales</taxon>
        <taxon>Roseobacteraceae</taxon>
        <taxon>Ketogulonicigenium</taxon>
    </lineage>
</organism>
<dbReference type="PATRIC" id="fig|759362.5.peg.1440"/>
<dbReference type="Gene3D" id="1.10.357.10">
    <property type="entry name" value="Tetracycline Repressor, domain 2"/>
    <property type="match status" value="1"/>
</dbReference>
<dbReference type="InterPro" id="IPR009057">
    <property type="entry name" value="Homeodomain-like_sf"/>
</dbReference>
<dbReference type="eggNOG" id="COG1309">
    <property type="taxonomic scope" value="Bacteria"/>
</dbReference>
<feature type="domain" description="HTH tetR-type" evidence="5">
    <location>
        <begin position="15"/>
        <end position="75"/>
    </location>
</feature>
<reference evidence="6 7" key="1">
    <citation type="journal article" date="2011" name="J. Bacteriol.">
        <title>Complete genome sequence of the industrial strain Ketogulonicigenium vulgare WSH-001.</title>
        <authorList>
            <person name="Liu L."/>
            <person name="Li Y."/>
            <person name="Zhang J."/>
            <person name="Zhou Z."/>
            <person name="Liu J."/>
            <person name="Li X."/>
            <person name="Zhou J."/>
            <person name="Du G."/>
            <person name="Wang L."/>
            <person name="Chen J."/>
        </authorList>
    </citation>
    <scope>NUCLEOTIDE SEQUENCE [LARGE SCALE GENOMIC DNA]</scope>
    <source>
        <strain evidence="6 7">WSH-001</strain>
    </source>
</reference>
<dbReference type="PANTHER" id="PTHR30055">
    <property type="entry name" value="HTH-TYPE TRANSCRIPTIONAL REGULATOR RUTR"/>
    <property type="match status" value="1"/>
</dbReference>
<keyword evidence="7" id="KW-1185">Reference proteome</keyword>
<evidence type="ECO:0000313" key="7">
    <source>
        <dbReference type="Proteomes" id="UP000000692"/>
    </source>
</evidence>
<evidence type="ECO:0000259" key="5">
    <source>
        <dbReference type="PROSITE" id="PS50977"/>
    </source>
</evidence>
<dbReference type="Pfam" id="PF17939">
    <property type="entry name" value="TetR_C_30"/>
    <property type="match status" value="1"/>
</dbReference>
<evidence type="ECO:0000256" key="2">
    <source>
        <dbReference type="ARBA" id="ARBA00023125"/>
    </source>
</evidence>
<dbReference type="Proteomes" id="UP000000692">
    <property type="component" value="Chromosome"/>
</dbReference>
<dbReference type="InterPro" id="IPR023772">
    <property type="entry name" value="DNA-bd_HTH_TetR-type_CS"/>
</dbReference>
<keyword evidence="3" id="KW-0804">Transcription</keyword>
<dbReference type="SUPFAM" id="SSF46689">
    <property type="entry name" value="Homeodomain-like"/>
    <property type="match status" value="1"/>
</dbReference>
<dbReference type="KEGG" id="kvl:KVU_1392"/>
<dbReference type="InterPro" id="IPR001647">
    <property type="entry name" value="HTH_TetR"/>
</dbReference>
<dbReference type="PANTHER" id="PTHR30055:SF234">
    <property type="entry name" value="HTH-TYPE TRANSCRIPTIONAL REGULATOR BETI"/>
    <property type="match status" value="1"/>
</dbReference>
<gene>
    <name evidence="6" type="primary">tetR</name>
    <name evidence="6" type="ordered locus">KVU_1392</name>
</gene>
<evidence type="ECO:0000313" key="6">
    <source>
        <dbReference type="EMBL" id="AEM41231.1"/>
    </source>
</evidence>
<proteinExistence type="predicted"/>
<dbReference type="PROSITE" id="PS01081">
    <property type="entry name" value="HTH_TETR_1"/>
    <property type="match status" value="1"/>
</dbReference>
<dbReference type="Pfam" id="PF00440">
    <property type="entry name" value="TetR_N"/>
    <property type="match status" value="1"/>
</dbReference>
<dbReference type="EMBL" id="CP002018">
    <property type="protein sequence ID" value="AEM41231.1"/>
    <property type="molecule type" value="Genomic_DNA"/>
</dbReference>
<dbReference type="PROSITE" id="PS50977">
    <property type="entry name" value="HTH_TETR_2"/>
    <property type="match status" value="1"/>
</dbReference>
<dbReference type="InterPro" id="IPR036271">
    <property type="entry name" value="Tet_transcr_reg_TetR-rel_C_sf"/>
</dbReference>
<evidence type="ECO:0000256" key="1">
    <source>
        <dbReference type="ARBA" id="ARBA00023015"/>
    </source>
</evidence>
<dbReference type="HOGENOM" id="CLU_069356_19_1_5"/>
<dbReference type="OrthoDB" id="2356263at2"/>
<protein>
    <submittedName>
        <fullName evidence="6">TetR family transcription factor</fullName>
    </submittedName>
</protein>
<evidence type="ECO:0000256" key="3">
    <source>
        <dbReference type="ARBA" id="ARBA00023163"/>
    </source>
</evidence>
<keyword evidence="2 4" id="KW-0238">DNA-binding</keyword>
<sequence>MKAAELHDAAPQGSESTRDRIMEATKILVARKGVRATTVRDICHATGVNIAAVNYYFRSKSDLTRQALLGILEPVNRHRETLLRAAIEEYGAAPVPVERIIACLAQPMIDDIDEKTGSSLFLRALQHMRAELATEVNQFVHNSFDSVAQLFVNQLARSLPELSRSEVAWRYELLRGSVIHILADCDPLVGKLRFLGVGPGSAIQSPEDRAYALQAIIAYSIGGLTAPPAWPSSSEFIVLKVAPNP</sequence>
<evidence type="ECO:0000256" key="4">
    <source>
        <dbReference type="PROSITE-ProRule" id="PRU00335"/>
    </source>
</evidence>
<keyword evidence="1" id="KW-0805">Transcription regulation</keyword>
<dbReference type="InterPro" id="IPR041586">
    <property type="entry name" value="PsrA_TetR_C"/>
</dbReference>
<dbReference type="InterPro" id="IPR050109">
    <property type="entry name" value="HTH-type_TetR-like_transc_reg"/>
</dbReference>
<name>F9Y8R2_KETVW</name>
<feature type="DNA-binding region" description="H-T-H motif" evidence="4">
    <location>
        <begin position="38"/>
        <end position="57"/>
    </location>
</feature>
<dbReference type="GO" id="GO:0003700">
    <property type="term" value="F:DNA-binding transcription factor activity"/>
    <property type="evidence" value="ECO:0007669"/>
    <property type="project" value="TreeGrafter"/>
</dbReference>
<dbReference type="GO" id="GO:0000976">
    <property type="term" value="F:transcription cis-regulatory region binding"/>
    <property type="evidence" value="ECO:0007669"/>
    <property type="project" value="TreeGrafter"/>
</dbReference>
<dbReference type="SUPFAM" id="SSF48498">
    <property type="entry name" value="Tetracyclin repressor-like, C-terminal domain"/>
    <property type="match status" value="1"/>
</dbReference>
<dbReference type="AlphaFoldDB" id="F9Y8R2"/>
<accession>F9Y8R2</accession>